<feature type="domain" description="Peptidoglycan binding-like" evidence="2">
    <location>
        <begin position="195"/>
        <end position="258"/>
    </location>
</feature>
<dbReference type="Pfam" id="PF01471">
    <property type="entry name" value="PG_binding_1"/>
    <property type="match status" value="1"/>
</dbReference>
<sequence>MAIMVSSARSDERGRYSGGKAGDQKQKSKTNDTRGEVSMQPMYTNRKGWYILRPKKVSHADAIADGGTRAANNPNIGYSQSDRLGVVKRGINTKVKTNADCSSLVRQAVREATGRDPGNFTTANEAKVLAATGLFTKICYVNQSKTPVYNGDILVTKTKGHTVIVVSGNPRPRATVGNPYPVPTRTIKLTSPMMNGDDVKWIQYHLIRLGFLPEKNSKGKSNIDGTYGKATRAAVMAAQEHYGIKADGIVGAGTVDVLR</sequence>
<dbReference type="Pfam" id="PF25309">
    <property type="entry name" value="ELLD"/>
    <property type="match status" value="1"/>
</dbReference>
<dbReference type="SUPFAM" id="SSF47090">
    <property type="entry name" value="PGBD-like"/>
    <property type="match status" value="1"/>
</dbReference>
<dbReference type="InterPro" id="IPR036366">
    <property type="entry name" value="PGBDSf"/>
</dbReference>
<proteinExistence type="predicted"/>
<dbReference type="InterPro" id="IPR036365">
    <property type="entry name" value="PGBD-like_sf"/>
</dbReference>
<name>A0A8S5PWG5_9CAUD</name>
<protein>
    <submittedName>
        <fullName evidence="4">Putative peptidoglycan binding domain protein</fullName>
    </submittedName>
</protein>
<evidence type="ECO:0000313" key="4">
    <source>
        <dbReference type="EMBL" id="DAE10929.1"/>
    </source>
</evidence>
<evidence type="ECO:0000259" key="3">
    <source>
        <dbReference type="Pfam" id="PF25309"/>
    </source>
</evidence>
<organism evidence="4">
    <name type="scientific">Siphoviridae sp. ctPsO101</name>
    <dbReference type="NCBI Taxonomy" id="2825487"/>
    <lineage>
        <taxon>Viruses</taxon>
        <taxon>Duplodnaviria</taxon>
        <taxon>Heunggongvirae</taxon>
        <taxon>Uroviricota</taxon>
        <taxon>Caudoviricetes</taxon>
    </lineage>
</organism>
<evidence type="ECO:0000259" key="2">
    <source>
        <dbReference type="Pfam" id="PF01471"/>
    </source>
</evidence>
<feature type="compositionally biased region" description="Basic and acidic residues" evidence="1">
    <location>
        <begin position="22"/>
        <end position="35"/>
    </location>
</feature>
<feature type="region of interest" description="Disordered" evidence="1">
    <location>
        <begin position="1"/>
        <end position="40"/>
    </location>
</feature>
<dbReference type="InterPro" id="IPR057370">
    <property type="entry name" value="ELLD"/>
</dbReference>
<dbReference type="Gene3D" id="1.10.101.10">
    <property type="entry name" value="PGBD-like superfamily/PGBD"/>
    <property type="match status" value="1"/>
</dbReference>
<accession>A0A8S5PWG5</accession>
<reference evidence="4" key="1">
    <citation type="journal article" date="2021" name="Proc. Natl. Acad. Sci. U.S.A.">
        <title>A Catalog of Tens of Thousands of Viruses from Human Metagenomes Reveals Hidden Associations with Chronic Diseases.</title>
        <authorList>
            <person name="Tisza M.J."/>
            <person name="Buck C.B."/>
        </authorList>
    </citation>
    <scope>NUCLEOTIDE SEQUENCE</scope>
    <source>
        <strain evidence="4">CtPsO101</strain>
    </source>
</reference>
<evidence type="ECO:0000256" key="1">
    <source>
        <dbReference type="SAM" id="MobiDB-lite"/>
    </source>
</evidence>
<dbReference type="EMBL" id="BK015523">
    <property type="protein sequence ID" value="DAE10929.1"/>
    <property type="molecule type" value="Genomic_DNA"/>
</dbReference>
<dbReference type="InterPro" id="IPR002477">
    <property type="entry name" value="Peptidoglycan-bd-like"/>
</dbReference>
<feature type="domain" description="Endolysin-like" evidence="3">
    <location>
        <begin position="5"/>
        <end position="169"/>
    </location>
</feature>